<proteinExistence type="predicted"/>
<keyword evidence="1" id="KW-0472">Membrane</keyword>
<keyword evidence="1" id="KW-0812">Transmembrane</keyword>
<gene>
    <name evidence="2" type="ORF">SAMN05660748_3143</name>
</gene>
<reference evidence="3" key="1">
    <citation type="submission" date="2017-08" db="EMBL/GenBank/DDBJ databases">
        <authorList>
            <person name="Varghese N."/>
            <person name="Submissions S."/>
        </authorList>
    </citation>
    <scope>NUCLEOTIDE SEQUENCE [LARGE SCALE GENOMIC DNA]</scope>
    <source>
        <strain evidence="3">DSM 4725</strain>
    </source>
</reference>
<protein>
    <submittedName>
        <fullName evidence="2">Uncharacterized protein</fullName>
    </submittedName>
</protein>
<organism evidence="2 3">
    <name type="scientific">Blastococcus aggregatus</name>
    <dbReference type="NCBI Taxonomy" id="38502"/>
    <lineage>
        <taxon>Bacteria</taxon>
        <taxon>Bacillati</taxon>
        <taxon>Actinomycetota</taxon>
        <taxon>Actinomycetes</taxon>
        <taxon>Geodermatophilales</taxon>
        <taxon>Geodermatophilaceae</taxon>
        <taxon>Blastococcus</taxon>
    </lineage>
</organism>
<feature type="transmembrane region" description="Helical" evidence="1">
    <location>
        <begin position="115"/>
        <end position="134"/>
    </location>
</feature>
<name>A0A285V8D6_9ACTN</name>
<dbReference type="Proteomes" id="UP000219435">
    <property type="component" value="Unassembled WGS sequence"/>
</dbReference>
<dbReference type="OrthoDB" id="9784774at2"/>
<keyword evidence="3" id="KW-1185">Reference proteome</keyword>
<feature type="transmembrane region" description="Helical" evidence="1">
    <location>
        <begin position="50"/>
        <end position="72"/>
    </location>
</feature>
<dbReference type="AlphaFoldDB" id="A0A285V8D6"/>
<keyword evidence="1" id="KW-1133">Transmembrane helix</keyword>
<evidence type="ECO:0000256" key="1">
    <source>
        <dbReference type="SAM" id="Phobius"/>
    </source>
</evidence>
<dbReference type="EMBL" id="OBQI01000004">
    <property type="protein sequence ID" value="SOC50395.1"/>
    <property type="molecule type" value="Genomic_DNA"/>
</dbReference>
<sequence>MAFDAEDRRKHLDYVQAVIARLSQSSATAKGWSLTIAGAAFGFSAVIERWYLALLGLAIIISFSILDMYYLYEERLFRCLHNGVVAGTVPPYSMDKNMFTDQASRLDTYTSWSVLGFYAPLTLAGIAVTGISLLTG</sequence>
<accession>A0A285V8D6</accession>
<evidence type="ECO:0000313" key="3">
    <source>
        <dbReference type="Proteomes" id="UP000219435"/>
    </source>
</evidence>
<evidence type="ECO:0000313" key="2">
    <source>
        <dbReference type="EMBL" id="SOC50395.1"/>
    </source>
</evidence>
<dbReference type="RefSeq" id="WP_097195920.1">
    <property type="nucleotide sequence ID" value="NZ_OBQI01000004.1"/>
</dbReference>